<accession>A0A1F6D4W5</accession>
<reference evidence="1 2" key="1">
    <citation type="journal article" date="2016" name="Nat. Commun.">
        <title>Thousands of microbial genomes shed light on interconnected biogeochemical processes in an aquifer system.</title>
        <authorList>
            <person name="Anantharaman K."/>
            <person name="Brown C.T."/>
            <person name="Hug L.A."/>
            <person name="Sharon I."/>
            <person name="Castelle C.J."/>
            <person name="Probst A.J."/>
            <person name="Thomas B.C."/>
            <person name="Singh A."/>
            <person name="Wilkins M.J."/>
            <person name="Karaoz U."/>
            <person name="Brodie E.L."/>
            <person name="Williams K.H."/>
            <person name="Hubbard S.S."/>
            <person name="Banfield J.F."/>
        </authorList>
    </citation>
    <scope>NUCLEOTIDE SEQUENCE [LARGE SCALE GENOMIC DNA]</scope>
    <source>
        <strain evidence="2">RIFCSPLOWO2_12_FULL_64_10</strain>
    </source>
</reference>
<gene>
    <name evidence="1" type="ORF">A3F84_19510</name>
</gene>
<evidence type="ECO:0008006" key="3">
    <source>
        <dbReference type="Google" id="ProtNLM"/>
    </source>
</evidence>
<name>A0A1F6D4W5_HANXR</name>
<sequence length="197" mass="21472">MGHPADIERLRIAAVDMAHVDGFTNSVADVSLQRLVNFGIAPLVKNAFDEVFRAPYIIRVLMAEIGPAEGTRFYTVDCDGTFESAERCGVVAGTEKAAGAMRAYLEASRTEAGGLTEAIDVALRAWALGRKVGRAEEEGQEVPESPQVEDREVGEILREEMRTRDAEAAILARSRLSKSKFRALTGEEVRAAVSKYL</sequence>
<protein>
    <recommendedName>
        <fullName evidence="3">Proteasome subunit alpha</fullName>
    </recommendedName>
</protein>
<proteinExistence type="predicted"/>
<organism evidence="1 2">
    <name type="scientific">Handelsmanbacteria sp. (strain RIFCSPLOWO2_12_FULL_64_10)</name>
    <dbReference type="NCBI Taxonomy" id="1817868"/>
    <lineage>
        <taxon>Bacteria</taxon>
        <taxon>Candidatus Handelsmaniibacteriota</taxon>
    </lineage>
</organism>
<dbReference type="AlphaFoldDB" id="A0A1F6D4W5"/>
<evidence type="ECO:0000313" key="1">
    <source>
        <dbReference type="EMBL" id="OGG56474.1"/>
    </source>
</evidence>
<dbReference type="InterPro" id="IPR029055">
    <property type="entry name" value="Ntn_hydrolases_N"/>
</dbReference>
<dbReference type="Proteomes" id="UP000178606">
    <property type="component" value="Unassembled WGS sequence"/>
</dbReference>
<dbReference type="EMBL" id="MFKF01000031">
    <property type="protein sequence ID" value="OGG56474.1"/>
    <property type="molecule type" value="Genomic_DNA"/>
</dbReference>
<dbReference type="Gene3D" id="3.60.20.10">
    <property type="entry name" value="Glutamine Phosphoribosylpyrophosphate, subunit 1, domain 1"/>
    <property type="match status" value="1"/>
</dbReference>
<comment type="caution">
    <text evidence="1">The sequence shown here is derived from an EMBL/GenBank/DDBJ whole genome shotgun (WGS) entry which is preliminary data.</text>
</comment>
<evidence type="ECO:0000313" key="2">
    <source>
        <dbReference type="Proteomes" id="UP000178606"/>
    </source>
</evidence>